<dbReference type="PANTHER" id="PTHR43711:SF31">
    <property type="entry name" value="HISTIDINE KINASE"/>
    <property type="match status" value="1"/>
</dbReference>
<evidence type="ECO:0000256" key="6">
    <source>
        <dbReference type="ARBA" id="ARBA00023012"/>
    </source>
</evidence>
<evidence type="ECO:0000259" key="8">
    <source>
        <dbReference type="PROSITE" id="PS50109"/>
    </source>
</evidence>
<dbReference type="Gene3D" id="1.10.287.130">
    <property type="match status" value="1"/>
</dbReference>
<evidence type="ECO:0000313" key="10">
    <source>
        <dbReference type="Proteomes" id="UP000182257"/>
    </source>
</evidence>
<dbReference type="Proteomes" id="UP000182257">
    <property type="component" value="Unassembled WGS sequence"/>
</dbReference>
<dbReference type="OrthoDB" id="9796457at2"/>
<organism evidence="9 10">
    <name type="scientific">Xylanibacter ruminicola</name>
    <name type="common">Prevotella ruminicola</name>
    <dbReference type="NCBI Taxonomy" id="839"/>
    <lineage>
        <taxon>Bacteria</taxon>
        <taxon>Pseudomonadati</taxon>
        <taxon>Bacteroidota</taxon>
        <taxon>Bacteroidia</taxon>
        <taxon>Bacteroidales</taxon>
        <taxon>Prevotellaceae</taxon>
        <taxon>Xylanibacter</taxon>
    </lineage>
</organism>
<dbReference type="SUPFAM" id="SSF47384">
    <property type="entry name" value="Homodimeric domain of signal transducing histidine kinase"/>
    <property type="match status" value="1"/>
</dbReference>
<dbReference type="InterPro" id="IPR003594">
    <property type="entry name" value="HATPase_dom"/>
</dbReference>
<dbReference type="InterPro" id="IPR003661">
    <property type="entry name" value="HisK_dim/P_dom"/>
</dbReference>
<keyword evidence="5 9" id="KW-0418">Kinase</keyword>
<keyword evidence="7" id="KW-1133">Transmembrane helix</keyword>
<feature type="transmembrane region" description="Helical" evidence="7">
    <location>
        <begin position="14"/>
        <end position="36"/>
    </location>
</feature>
<gene>
    <name evidence="9" type="ORF">SAMN05216462_1719</name>
</gene>
<evidence type="ECO:0000256" key="3">
    <source>
        <dbReference type="ARBA" id="ARBA00022553"/>
    </source>
</evidence>
<dbReference type="SMART" id="SM00387">
    <property type="entry name" value="HATPase_c"/>
    <property type="match status" value="1"/>
</dbReference>
<dbReference type="EMBL" id="FNRF01000003">
    <property type="protein sequence ID" value="SEA54104.1"/>
    <property type="molecule type" value="Genomic_DNA"/>
</dbReference>
<evidence type="ECO:0000256" key="4">
    <source>
        <dbReference type="ARBA" id="ARBA00022679"/>
    </source>
</evidence>
<dbReference type="Gene3D" id="3.30.450.20">
    <property type="entry name" value="PAS domain"/>
    <property type="match status" value="1"/>
</dbReference>
<evidence type="ECO:0000313" key="9">
    <source>
        <dbReference type="EMBL" id="SEA54104.1"/>
    </source>
</evidence>
<dbReference type="SMART" id="SM00388">
    <property type="entry name" value="HisKA"/>
    <property type="match status" value="1"/>
</dbReference>
<evidence type="ECO:0000256" key="2">
    <source>
        <dbReference type="ARBA" id="ARBA00012438"/>
    </source>
</evidence>
<evidence type="ECO:0000256" key="7">
    <source>
        <dbReference type="SAM" id="Phobius"/>
    </source>
</evidence>
<dbReference type="CDD" id="cd00082">
    <property type="entry name" value="HisKA"/>
    <property type="match status" value="1"/>
</dbReference>
<protein>
    <recommendedName>
        <fullName evidence="2">histidine kinase</fullName>
        <ecNumber evidence="2">2.7.13.3</ecNumber>
    </recommendedName>
</protein>
<accession>A0A1H4C191</accession>
<evidence type="ECO:0000256" key="5">
    <source>
        <dbReference type="ARBA" id="ARBA00022777"/>
    </source>
</evidence>
<dbReference type="Gene3D" id="3.30.565.10">
    <property type="entry name" value="Histidine kinase-like ATPase, C-terminal domain"/>
    <property type="match status" value="1"/>
</dbReference>
<dbReference type="AlphaFoldDB" id="A0A1H4C191"/>
<dbReference type="Pfam" id="PF02518">
    <property type="entry name" value="HATPase_c"/>
    <property type="match status" value="1"/>
</dbReference>
<dbReference type="InterPro" id="IPR050736">
    <property type="entry name" value="Sensor_HK_Regulatory"/>
</dbReference>
<dbReference type="Pfam" id="PF00512">
    <property type="entry name" value="HisKA"/>
    <property type="match status" value="1"/>
</dbReference>
<feature type="domain" description="Histidine kinase" evidence="8">
    <location>
        <begin position="205"/>
        <end position="416"/>
    </location>
</feature>
<dbReference type="SUPFAM" id="SSF55874">
    <property type="entry name" value="ATPase domain of HSP90 chaperone/DNA topoisomerase II/histidine kinase"/>
    <property type="match status" value="1"/>
</dbReference>
<keyword evidence="7" id="KW-0812">Transmembrane</keyword>
<dbReference type="PROSITE" id="PS50109">
    <property type="entry name" value="HIS_KIN"/>
    <property type="match status" value="1"/>
</dbReference>
<dbReference type="InterPro" id="IPR036890">
    <property type="entry name" value="HATPase_C_sf"/>
</dbReference>
<keyword evidence="6" id="KW-0902">Two-component regulatory system</keyword>
<dbReference type="EC" id="2.7.13.3" evidence="2"/>
<dbReference type="PANTHER" id="PTHR43711">
    <property type="entry name" value="TWO-COMPONENT HISTIDINE KINASE"/>
    <property type="match status" value="1"/>
</dbReference>
<proteinExistence type="predicted"/>
<dbReference type="PRINTS" id="PR00344">
    <property type="entry name" value="BCTRLSENSOR"/>
</dbReference>
<keyword evidence="7" id="KW-0472">Membrane</keyword>
<dbReference type="InterPro" id="IPR004358">
    <property type="entry name" value="Sig_transdc_His_kin-like_C"/>
</dbReference>
<comment type="catalytic activity">
    <reaction evidence="1">
        <text>ATP + protein L-histidine = ADP + protein N-phospho-L-histidine.</text>
        <dbReference type="EC" id="2.7.13.3"/>
    </reaction>
</comment>
<reference evidence="9 10" key="1">
    <citation type="submission" date="2016-10" db="EMBL/GenBank/DDBJ databases">
        <authorList>
            <person name="de Groot N.N."/>
        </authorList>
    </citation>
    <scope>NUCLEOTIDE SEQUENCE [LARGE SCALE GENOMIC DNA]</scope>
    <source>
        <strain evidence="9 10">D31d</strain>
    </source>
</reference>
<dbReference type="InterPro" id="IPR036097">
    <property type="entry name" value="HisK_dim/P_sf"/>
</dbReference>
<name>A0A1H4C191_XYLRU</name>
<dbReference type="RefSeq" id="WP_081352931.1">
    <property type="nucleotide sequence ID" value="NZ_FNRF01000003.1"/>
</dbReference>
<dbReference type="InterPro" id="IPR005467">
    <property type="entry name" value="His_kinase_dom"/>
</dbReference>
<keyword evidence="4" id="KW-0808">Transferase</keyword>
<keyword evidence="3" id="KW-0597">Phosphoprotein</keyword>
<evidence type="ECO:0000256" key="1">
    <source>
        <dbReference type="ARBA" id="ARBA00000085"/>
    </source>
</evidence>
<sequence>MYNLLLYAQTESPFLVPALWIGGALLFMWLLIMIFVQRRSGRKLQTELVELEKVRQNNVESEFVLKAMKLSTWHIDVPTMMLFVDADFRDNKGGLVGPPEFPVDDLVNVIDKADSQRVRMAVDKICTGATPSYHEVYRVKLGQGALYYWEESYGTIAARDVDGNPTRIVGTSMRIDAQKQMEADLIAARNKAEESDRLKTAFLANMGHEIRTPLNAIVGFADLLPVVESEEDRNQLISEIQKNNYKLLNIIDGLVSMSKVEAEAKSLVKSQTNIVPVLQEIADYYRTMVDGSTVVLATQFPYPEIMMNTDITKFKEIVNNLMQNAVKFTAQGSITLGFDLQQGEKLLLWVLDTGKGIAEEHQERIFERFFKVDEYVPGTGLGLSVAKSHVESLGGAIGVDSVLGNGSRFWVELPLS</sequence>
<dbReference type="GO" id="GO:0000155">
    <property type="term" value="F:phosphorelay sensor kinase activity"/>
    <property type="evidence" value="ECO:0007669"/>
    <property type="project" value="InterPro"/>
</dbReference>